<keyword evidence="2" id="KW-0479">Metal-binding</keyword>
<dbReference type="SMART" id="SM00355">
    <property type="entry name" value="ZnF_C2H2"/>
    <property type="match status" value="2"/>
</dbReference>
<feature type="compositionally biased region" description="Polar residues" evidence="11">
    <location>
        <begin position="123"/>
        <end position="149"/>
    </location>
</feature>
<feature type="domain" description="C2H2-type" evidence="12">
    <location>
        <begin position="349"/>
        <end position="378"/>
    </location>
</feature>
<evidence type="ECO:0000256" key="4">
    <source>
        <dbReference type="ARBA" id="ARBA00022771"/>
    </source>
</evidence>
<dbReference type="InterPro" id="IPR013087">
    <property type="entry name" value="Znf_C2H2_type"/>
</dbReference>
<evidence type="ECO:0000313" key="14">
    <source>
        <dbReference type="Proteomes" id="UP000481861"/>
    </source>
</evidence>
<dbReference type="EMBL" id="JAADJZ010000016">
    <property type="protein sequence ID" value="KAF2869338.1"/>
    <property type="molecule type" value="Genomic_DNA"/>
</dbReference>
<dbReference type="PROSITE" id="PS50157">
    <property type="entry name" value="ZINC_FINGER_C2H2_2"/>
    <property type="match status" value="2"/>
</dbReference>
<evidence type="ECO:0000313" key="13">
    <source>
        <dbReference type="EMBL" id="KAF2869338.1"/>
    </source>
</evidence>
<evidence type="ECO:0000256" key="2">
    <source>
        <dbReference type="ARBA" id="ARBA00022723"/>
    </source>
</evidence>
<dbReference type="Pfam" id="PF00096">
    <property type="entry name" value="zf-C2H2"/>
    <property type="match status" value="2"/>
</dbReference>
<evidence type="ECO:0000256" key="5">
    <source>
        <dbReference type="ARBA" id="ARBA00022833"/>
    </source>
</evidence>
<feature type="domain" description="C2H2-type" evidence="12">
    <location>
        <begin position="321"/>
        <end position="348"/>
    </location>
</feature>
<name>A0A7C8M5M1_9PLEO</name>
<feature type="region of interest" description="Disordered" evidence="11">
    <location>
        <begin position="217"/>
        <end position="255"/>
    </location>
</feature>
<gene>
    <name evidence="13" type="ORF">BDV95DRAFT_608898</name>
</gene>
<feature type="region of interest" description="Disordered" evidence="11">
    <location>
        <begin position="118"/>
        <end position="166"/>
    </location>
</feature>
<evidence type="ECO:0000256" key="11">
    <source>
        <dbReference type="SAM" id="MobiDB-lite"/>
    </source>
</evidence>
<dbReference type="GO" id="GO:0000978">
    <property type="term" value="F:RNA polymerase II cis-regulatory region sequence-specific DNA binding"/>
    <property type="evidence" value="ECO:0007669"/>
    <property type="project" value="TreeGrafter"/>
</dbReference>
<dbReference type="PROSITE" id="PS00028">
    <property type="entry name" value="ZINC_FINGER_C2H2_1"/>
    <property type="match status" value="2"/>
</dbReference>
<dbReference type="SUPFAM" id="SSF57667">
    <property type="entry name" value="beta-beta-alpha zinc fingers"/>
    <property type="match status" value="1"/>
</dbReference>
<dbReference type="FunFam" id="3.30.160.60:FF:001102">
    <property type="entry name" value="Transcription factor IIIA"/>
    <property type="match status" value="1"/>
</dbReference>
<evidence type="ECO:0000256" key="6">
    <source>
        <dbReference type="ARBA" id="ARBA00023015"/>
    </source>
</evidence>
<proteinExistence type="inferred from homology"/>
<dbReference type="PANTHER" id="PTHR23233">
    <property type="entry name" value="SAL-LIKE PROTEIN"/>
    <property type="match status" value="1"/>
</dbReference>
<evidence type="ECO:0000256" key="9">
    <source>
        <dbReference type="ARBA" id="ARBA00038474"/>
    </source>
</evidence>
<feature type="region of interest" description="Disordered" evidence="11">
    <location>
        <begin position="33"/>
        <end position="65"/>
    </location>
</feature>
<keyword evidence="14" id="KW-1185">Reference proteome</keyword>
<evidence type="ECO:0000259" key="12">
    <source>
        <dbReference type="PROSITE" id="PS50157"/>
    </source>
</evidence>
<feature type="compositionally biased region" description="Polar residues" evidence="11">
    <location>
        <begin position="33"/>
        <end position="51"/>
    </location>
</feature>
<dbReference type="GO" id="GO:0000981">
    <property type="term" value="F:DNA-binding transcription factor activity, RNA polymerase II-specific"/>
    <property type="evidence" value="ECO:0007669"/>
    <property type="project" value="TreeGrafter"/>
</dbReference>
<feature type="compositionally biased region" description="Low complexity" evidence="11">
    <location>
        <begin position="243"/>
        <end position="255"/>
    </location>
</feature>
<keyword evidence="6" id="KW-0805">Transcription regulation</keyword>
<feature type="region of interest" description="Disordered" evidence="11">
    <location>
        <begin position="274"/>
        <end position="293"/>
    </location>
</feature>
<feature type="compositionally biased region" description="Polar residues" evidence="11">
    <location>
        <begin position="274"/>
        <end position="285"/>
    </location>
</feature>
<dbReference type="OrthoDB" id="6077919at2759"/>
<dbReference type="Gene3D" id="3.30.160.60">
    <property type="entry name" value="Classic Zinc Finger"/>
    <property type="match status" value="2"/>
</dbReference>
<comment type="caution">
    <text evidence="13">The sequence shown here is derived from an EMBL/GenBank/DDBJ whole genome shotgun (WGS) entry which is preliminary data.</text>
</comment>
<keyword evidence="8" id="KW-0539">Nucleus</keyword>
<organism evidence="13 14">
    <name type="scientific">Massariosphaeria phaeospora</name>
    <dbReference type="NCBI Taxonomy" id="100035"/>
    <lineage>
        <taxon>Eukaryota</taxon>
        <taxon>Fungi</taxon>
        <taxon>Dikarya</taxon>
        <taxon>Ascomycota</taxon>
        <taxon>Pezizomycotina</taxon>
        <taxon>Dothideomycetes</taxon>
        <taxon>Pleosporomycetidae</taxon>
        <taxon>Pleosporales</taxon>
        <taxon>Pleosporales incertae sedis</taxon>
        <taxon>Massariosphaeria</taxon>
    </lineage>
</organism>
<dbReference type="AlphaFoldDB" id="A0A7C8M5M1"/>
<evidence type="ECO:0000256" key="3">
    <source>
        <dbReference type="ARBA" id="ARBA00022737"/>
    </source>
</evidence>
<keyword evidence="7" id="KW-0804">Transcription</keyword>
<evidence type="ECO:0000256" key="10">
    <source>
        <dbReference type="PROSITE-ProRule" id="PRU00042"/>
    </source>
</evidence>
<dbReference type="InterPro" id="IPR036236">
    <property type="entry name" value="Znf_C2H2_sf"/>
</dbReference>
<keyword evidence="3" id="KW-0677">Repeat</keyword>
<dbReference type="GO" id="GO:0005634">
    <property type="term" value="C:nucleus"/>
    <property type="evidence" value="ECO:0007669"/>
    <property type="project" value="UniProtKB-SubCell"/>
</dbReference>
<sequence>MAMAIDNRQQSQLSGMGYDPLRYPTPHFTNPWVSTSTASQQQQLYPTSIGPSASAGLETHPTSQPQQLARPTSIAIPYHSIPVTAAPLGSGIALPDGTFATENLLDASQDILSRNYPDPYASSAPSNNTTYAPTSAPYSQVEYGNSTRSPYAYPQDTSRRSSHPSVPSIAFIDGSMEIQRQRQSSLVDFNNRMNASQPQRNSFSDALDASRGMVSLSQSDITPRNIYGNQGSSRSSTDSYGFPSTHSAHSSISSASYNPSSYYGGEGSVTDYSSASESVDLTHSRTLPRPNALMGANVPPARESMMGQFSSKVSSSSQKKHKCKICDKRFTRPSSLQTHMYSHTGEKPFACDFEGCGRHFSVVSNLRRHRKVHKGENPHDHPSPDDA</sequence>
<keyword evidence="4 10" id="KW-0863">Zinc-finger</keyword>
<keyword evidence="5" id="KW-0862">Zinc</keyword>
<evidence type="ECO:0000256" key="7">
    <source>
        <dbReference type="ARBA" id="ARBA00023163"/>
    </source>
</evidence>
<dbReference type="InterPro" id="IPR051565">
    <property type="entry name" value="Sal_C2H2-zinc-finger"/>
</dbReference>
<feature type="region of interest" description="Disordered" evidence="11">
    <location>
        <begin position="1"/>
        <end position="20"/>
    </location>
</feature>
<protein>
    <recommendedName>
        <fullName evidence="12">C2H2-type domain-containing protein</fullName>
    </recommendedName>
</protein>
<dbReference type="GO" id="GO:0008270">
    <property type="term" value="F:zinc ion binding"/>
    <property type="evidence" value="ECO:0007669"/>
    <property type="project" value="UniProtKB-KW"/>
</dbReference>
<accession>A0A7C8M5M1</accession>
<dbReference type="PANTHER" id="PTHR23233:SF84">
    <property type="entry name" value="FI23031P1"/>
    <property type="match status" value="1"/>
</dbReference>
<reference evidence="13 14" key="1">
    <citation type="submission" date="2020-01" db="EMBL/GenBank/DDBJ databases">
        <authorList>
            <consortium name="DOE Joint Genome Institute"/>
            <person name="Haridas S."/>
            <person name="Albert R."/>
            <person name="Binder M."/>
            <person name="Bloem J."/>
            <person name="Labutti K."/>
            <person name="Salamov A."/>
            <person name="Andreopoulos B."/>
            <person name="Baker S.E."/>
            <person name="Barry K."/>
            <person name="Bills G."/>
            <person name="Bluhm B.H."/>
            <person name="Cannon C."/>
            <person name="Castanera R."/>
            <person name="Culley D.E."/>
            <person name="Daum C."/>
            <person name="Ezra D."/>
            <person name="Gonzalez J.B."/>
            <person name="Henrissat B."/>
            <person name="Kuo A."/>
            <person name="Liang C."/>
            <person name="Lipzen A."/>
            <person name="Lutzoni F."/>
            <person name="Magnuson J."/>
            <person name="Mondo S."/>
            <person name="Nolan M."/>
            <person name="Ohm R."/>
            <person name="Pangilinan J."/>
            <person name="Park H.-J.H."/>
            <person name="Ramirez L."/>
            <person name="Alfaro M."/>
            <person name="Sun H."/>
            <person name="Tritt A."/>
            <person name="Yoshinaga Y."/>
            <person name="Zwiers L.-H.L."/>
            <person name="Turgeon B.G."/>
            <person name="Goodwin S.B."/>
            <person name="Spatafora J.W."/>
            <person name="Crous P.W."/>
            <person name="Grigoriev I.V."/>
        </authorList>
    </citation>
    <scope>NUCLEOTIDE SEQUENCE [LARGE SCALE GENOMIC DNA]</scope>
    <source>
        <strain evidence="13 14">CBS 611.86</strain>
    </source>
</reference>
<dbReference type="FunFam" id="3.30.160.60:FF:000793">
    <property type="entry name" value="C2H2 finger domain protein FlbC"/>
    <property type="match status" value="1"/>
</dbReference>
<comment type="subcellular location">
    <subcellularLocation>
        <location evidence="1">Nucleus</location>
    </subcellularLocation>
</comment>
<dbReference type="Proteomes" id="UP000481861">
    <property type="component" value="Unassembled WGS sequence"/>
</dbReference>
<feature type="compositionally biased region" description="Polar residues" evidence="11">
    <location>
        <begin position="217"/>
        <end position="239"/>
    </location>
</feature>
<evidence type="ECO:0000256" key="8">
    <source>
        <dbReference type="ARBA" id="ARBA00023242"/>
    </source>
</evidence>
<evidence type="ECO:0000256" key="1">
    <source>
        <dbReference type="ARBA" id="ARBA00004123"/>
    </source>
</evidence>
<comment type="similarity">
    <text evidence="9">Belongs to the sal C2H2-type zinc-finger protein family.</text>
</comment>